<dbReference type="InterPro" id="IPR041657">
    <property type="entry name" value="HTH_17"/>
</dbReference>
<name>A0A2V1INJ5_9BACT</name>
<evidence type="ECO:0000259" key="1">
    <source>
        <dbReference type="Pfam" id="PF12728"/>
    </source>
</evidence>
<accession>A0A2V1INJ5</accession>
<dbReference type="InterPro" id="IPR009061">
    <property type="entry name" value="DNA-bd_dom_put_sf"/>
</dbReference>
<dbReference type="PANTHER" id="PTHR34585:SF22">
    <property type="entry name" value="HELIX-TURN-HELIX DOMAIN-CONTAINING PROTEIN"/>
    <property type="match status" value="1"/>
</dbReference>
<dbReference type="GO" id="GO:0003677">
    <property type="term" value="F:DNA binding"/>
    <property type="evidence" value="ECO:0007669"/>
    <property type="project" value="UniProtKB-KW"/>
</dbReference>
<reference evidence="3" key="1">
    <citation type="submission" date="2018-02" db="EMBL/GenBank/DDBJ databases">
        <authorList>
            <person name="Clavel T."/>
            <person name="Strowig T."/>
        </authorList>
    </citation>
    <scope>NUCLEOTIDE SEQUENCE [LARGE SCALE GENOMIC DNA]</scope>
    <source>
        <strain evidence="3">DSM 100764</strain>
    </source>
</reference>
<dbReference type="GeneID" id="93425202"/>
<comment type="caution">
    <text evidence="2">The sequence shown here is derived from an EMBL/GenBank/DDBJ whole genome shotgun (WGS) entry which is preliminary data.</text>
</comment>
<keyword evidence="2" id="KW-0238">DNA-binding</keyword>
<dbReference type="Gene3D" id="1.10.1660.10">
    <property type="match status" value="1"/>
</dbReference>
<evidence type="ECO:0000313" key="3">
    <source>
        <dbReference type="Proteomes" id="UP000244925"/>
    </source>
</evidence>
<dbReference type="Pfam" id="PF12728">
    <property type="entry name" value="HTH_17"/>
    <property type="match status" value="1"/>
</dbReference>
<dbReference type="PANTHER" id="PTHR34585">
    <property type="match status" value="1"/>
</dbReference>
<keyword evidence="3" id="KW-1185">Reference proteome</keyword>
<organism evidence="2 3">
    <name type="scientific">Paramuribaculum intestinale</name>
    <dbReference type="NCBI Taxonomy" id="2094151"/>
    <lineage>
        <taxon>Bacteria</taxon>
        <taxon>Pseudomonadati</taxon>
        <taxon>Bacteroidota</taxon>
        <taxon>Bacteroidia</taxon>
        <taxon>Bacteroidales</taxon>
        <taxon>Muribaculaceae</taxon>
        <taxon>Paramuribaculum</taxon>
    </lineage>
</organism>
<dbReference type="SUPFAM" id="SSF46955">
    <property type="entry name" value="Putative DNA-binding domain"/>
    <property type="match status" value="1"/>
</dbReference>
<proteinExistence type="predicted"/>
<dbReference type="EMBL" id="PUBV01000083">
    <property type="protein sequence ID" value="PWB05149.1"/>
    <property type="molecule type" value="Genomic_DNA"/>
</dbReference>
<gene>
    <name evidence="2" type="ORF">C5O25_12900</name>
</gene>
<dbReference type="RefSeq" id="WP_107037098.1">
    <property type="nucleotide sequence ID" value="NZ_CAPZUQ010000018.1"/>
</dbReference>
<dbReference type="AlphaFoldDB" id="A0A2V1INJ5"/>
<evidence type="ECO:0000313" key="2">
    <source>
        <dbReference type="EMBL" id="PWB05149.1"/>
    </source>
</evidence>
<feature type="domain" description="Helix-turn-helix" evidence="1">
    <location>
        <begin position="43"/>
        <end position="91"/>
    </location>
</feature>
<dbReference type="Proteomes" id="UP000244925">
    <property type="component" value="Unassembled WGS sequence"/>
</dbReference>
<protein>
    <submittedName>
        <fullName evidence="2">DNA-binding protein</fullName>
    </submittedName>
</protein>
<sequence>MIEIVFTKRNDRVKMFFSRCKELKDALNHICENCRPILNNDAYLTDAELAQRLRVSRRTLHDYRNSGMLPYYEIGGKYLYSEKDVDNLLMSNYRNVICNP</sequence>